<evidence type="ECO:0000313" key="2">
    <source>
        <dbReference type="EMBL" id="KTD78528.1"/>
    </source>
</evidence>
<sequence length="131" mass="14913">MNELTQIFPKKVQGKALVRFAILFGLLGIGTLFFGHLYLYDLKEKFDPILFAILIYVFLLSFFAGRPVASLKSLHSFLFGLLLMCFSIFFHVFYFSNTSIAHMLFLFISLVCMWGMGRTLSVMVNVSNSGD</sequence>
<dbReference type="Proteomes" id="UP000054820">
    <property type="component" value="Unassembled WGS sequence"/>
</dbReference>
<evidence type="ECO:0000313" key="5">
    <source>
        <dbReference type="Proteomes" id="UP000255110"/>
    </source>
</evidence>
<dbReference type="EMBL" id="LNYZ01000009">
    <property type="protein sequence ID" value="KTD78528.1"/>
    <property type="molecule type" value="Genomic_DNA"/>
</dbReference>
<keyword evidence="1" id="KW-1133">Transmembrane helix</keyword>
<organism evidence="3 5">
    <name type="scientific">Legionella steigerwaltii</name>
    <dbReference type="NCBI Taxonomy" id="460"/>
    <lineage>
        <taxon>Bacteria</taxon>
        <taxon>Pseudomonadati</taxon>
        <taxon>Pseudomonadota</taxon>
        <taxon>Gammaproteobacteria</taxon>
        <taxon>Legionellales</taxon>
        <taxon>Legionellaceae</taxon>
        <taxon>Legionella</taxon>
    </lineage>
</organism>
<dbReference type="OrthoDB" id="9812221at2"/>
<evidence type="ECO:0008006" key="6">
    <source>
        <dbReference type="Google" id="ProtNLM"/>
    </source>
</evidence>
<feature type="transmembrane region" description="Helical" evidence="1">
    <location>
        <begin position="100"/>
        <end position="117"/>
    </location>
</feature>
<evidence type="ECO:0000313" key="3">
    <source>
        <dbReference type="EMBL" id="STY24114.1"/>
    </source>
</evidence>
<feature type="transmembrane region" description="Helical" evidence="1">
    <location>
        <begin position="46"/>
        <end position="65"/>
    </location>
</feature>
<gene>
    <name evidence="2" type="ORF">Lstg_1263</name>
    <name evidence="3" type="ORF">NCTC11991_02730</name>
</gene>
<keyword evidence="4" id="KW-1185">Reference proteome</keyword>
<accession>A0A378LBL1</accession>
<keyword evidence="1" id="KW-0472">Membrane</keyword>
<keyword evidence="1" id="KW-0812">Transmembrane</keyword>
<evidence type="ECO:0000313" key="4">
    <source>
        <dbReference type="Proteomes" id="UP000054820"/>
    </source>
</evidence>
<feature type="transmembrane region" description="Helical" evidence="1">
    <location>
        <begin position="20"/>
        <end position="40"/>
    </location>
</feature>
<reference evidence="3 5" key="2">
    <citation type="submission" date="2018-06" db="EMBL/GenBank/DDBJ databases">
        <authorList>
            <consortium name="Pathogen Informatics"/>
            <person name="Doyle S."/>
        </authorList>
    </citation>
    <scope>NUCLEOTIDE SEQUENCE [LARGE SCALE GENOMIC DNA]</scope>
    <source>
        <strain evidence="3 5">NCTC11991</strain>
    </source>
</reference>
<dbReference type="EMBL" id="UGOY01000001">
    <property type="protein sequence ID" value="STY24114.1"/>
    <property type="molecule type" value="Genomic_DNA"/>
</dbReference>
<evidence type="ECO:0000256" key="1">
    <source>
        <dbReference type="SAM" id="Phobius"/>
    </source>
</evidence>
<feature type="transmembrane region" description="Helical" evidence="1">
    <location>
        <begin position="77"/>
        <end position="94"/>
    </location>
</feature>
<dbReference type="AlphaFoldDB" id="A0A378LBL1"/>
<dbReference type="RefSeq" id="WP_058476839.1">
    <property type="nucleotide sequence ID" value="NZ_CAAAIO010000014.1"/>
</dbReference>
<dbReference type="Proteomes" id="UP000255110">
    <property type="component" value="Unassembled WGS sequence"/>
</dbReference>
<protein>
    <recommendedName>
        <fullName evidence="6">Transmembrane protein</fullName>
    </recommendedName>
</protein>
<proteinExistence type="predicted"/>
<dbReference type="STRING" id="460.Lstg_1263"/>
<reference evidence="2 4" key="1">
    <citation type="submission" date="2015-11" db="EMBL/GenBank/DDBJ databases">
        <title>Genomic analysis of 38 Legionella species identifies large and diverse effector repertoires.</title>
        <authorList>
            <person name="Burstein D."/>
            <person name="Amaro F."/>
            <person name="Zusman T."/>
            <person name="Lifshitz Z."/>
            <person name="Cohen O."/>
            <person name="Gilbert J.A."/>
            <person name="Pupko T."/>
            <person name="Shuman H.A."/>
            <person name="Segal G."/>
        </authorList>
    </citation>
    <scope>NUCLEOTIDE SEQUENCE [LARGE SCALE GENOMIC DNA]</scope>
    <source>
        <strain evidence="2 4">SC-18-C9</strain>
    </source>
</reference>
<name>A0A378LBL1_9GAMM</name>